<evidence type="ECO:0000256" key="4">
    <source>
        <dbReference type="PIRSR" id="PIRSR601461-2"/>
    </source>
</evidence>
<accession>A0A2G8SR34</accession>
<dbReference type="InterPro" id="IPR033121">
    <property type="entry name" value="PEPTIDASE_A1"/>
</dbReference>
<evidence type="ECO:0000256" key="3">
    <source>
        <dbReference type="PIRSR" id="PIRSR601461-1"/>
    </source>
</evidence>
<feature type="domain" description="Peptidase A1" evidence="7">
    <location>
        <begin position="111"/>
        <end position="398"/>
    </location>
</feature>
<dbReference type="InterPro" id="IPR001461">
    <property type="entry name" value="Aspartic_peptidase_A1"/>
</dbReference>
<dbReference type="AlphaFoldDB" id="A0A2G8SR34"/>
<dbReference type="Pfam" id="PF00026">
    <property type="entry name" value="Asp"/>
    <property type="match status" value="1"/>
</dbReference>
<dbReference type="PROSITE" id="PS51767">
    <property type="entry name" value="PEPTIDASE_A1"/>
    <property type="match status" value="1"/>
</dbReference>
<evidence type="ECO:0000313" key="9">
    <source>
        <dbReference type="Proteomes" id="UP000230002"/>
    </source>
</evidence>
<dbReference type="STRING" id="1077348.A0A2G8SR34"/>
<evidence type="ECO:0000256" key="6">
    <source>
        <dbReference type="SAM" id="SignalP"/>
    </source>
</evidence>
<dbReference type="CDD" id="cd05471">
    <property type="entry name" value="pepsin_like"/>
    <property type="match status" value="1"/>
</dbReference>
<dbReference type="PANTHER" id="PTHR47966:SF51">
    <property type="entry name" value="BETA-SITE APP-CLEAVING ENZYME, ISOFORM A-RELATED"/>
    <property type="match status" value="1"/>
</dbReference>
<dbReference type="InterPro" id="IPR021109">
    <property type="entry name" value="Peptidase_aspartic_dom_sf"/>
</dbReference>
<feature type="disulfide bond" evidence="4">
    <location>
        <begin position="142"/>
        <end position="147"/>
    </location>
</feature>
<evidence type="ECO:0000313" key="8">
    <source>
        <dbReference type="EMBL" id="PIL36226.1"/>
    </source>
</evidence>
<organism evidence="8 9">
    <name type="scientific">Ganoderma sinense ZZ0214-1</name>
    <dbReference type="NCBI Taxonomy" id="1077348"/>
    <lineage>
        <taxon>Eukaryota</taxon>
        <taxon>Fungi</taxon>
        <taxon>Dikarya</taxon>
        <taxon>Basidiomycota</taxon>
        <taxon>Agaricomycotina</taxon>
        <taxon>Agaricomycetes</taxon>
        <taxon>Polyporales</taxon>
        <taxon>Polyporaceae</taxon>
        <taxon>Ganoderma</taxon>
    </lineage>
</organism>
<dbReference type="Proteomes" id="UP000230002">
    <property type="component" value="Unassembled WGS sequence"/>
</dbReference>
<evidence type="ECO:0000256" key="5">
    <source>
        <dbReference type="RuleBase" id="RU000454"/>
    </source>
</evidence>
<evidence type="ECO:0000256" key="2">
    <source>
        <dbReference type="ARBA" id="ARBA00022750"/>
    </source>
</evidence>
<dbReference type="SUPFAM" id="SSF50630">
    <property type="entry name" value="Acid proteases"/>
    <property type="match status" value="1"/>
</dbReference>
<dbReference type="PROSITE" id="PS00141">
    <property type="entry name" value="ASP_PROTEASE"/>
    <property type="match status" value="1"/>
</dbReference>
<gene>
    <name evidence="8" type="ORF">GSI_01888</name>
</gene>
<comment type="similarity">
    <text evidence="1 5">Belongs to the peptidase A1 family.</text>
</comment>
<dbReference type="EMBL" id="AYKW01000002">
    <property type="protein sequence ID" value="PIL36226.1"/>
    <property type="molecule type" value="Genomic_DNA"/>
</dbReference>
<dbReference type="FunFam" id="2.40.70.10:FF:000008">
    <property type="entry name" value="Cathepsin D"/>
    <property type="match status" value="1"/>
</dbReference>
<keyword evidence="5" id="KW-0378">Hydrolase</keyword>
<feature type="chain" id="PRO_5013956886" evidence="6">
    <location>
        <begin position="19"/>
        <end position="398"/>
    </location>
</feature>
<proteinExistence type="inferred from homology"/>
<protein>
    <submittedName>
        <fullName evidence="8">Transporter</fullName>
    </submittedName>
</protein>
<keyword evidence="4" id="KW-1015">Disulfide bond</keyword>
<feature type="active site" evidence="3">
    <location>
        <position position="306"/>
    </location>
</feature>
<sequence>MFTTTRLSLLLGLILSTAHNAFIAAQAGVSIEFRKESSIRRPGGTFDYDAALEQIAHDVNKYRTNLINIKRNVGVQGWNEGAELLPPRMYIPRHRKRQSENLSSEEGGTYWIGNISIGTPPQPFRIDFDTGSSDLWVVGNNCSTLSCFSKNTYNPSQSSTGASQLGNFSIQYADNTTVSGPIFTDTVSVGGINATNQYFSPVNTISQSFATEHLDGILGLGLPNASQLNQTPWFYTARAQSAVSEGLFAMKLTNTSSNLYLGGTNSSLYTGDFESHPINSSFYWLIPNGTLVLNGSALATGNTIIDSGTTLIYGPPDAVSSLYQNIPGASLYDLMTGMYSYPCNSTPHIAFNWGGRNFNLSAASFNLGNVPKNKTACVGSILGADLGLGSNVWLLGDR</sequence>
<evidence type="ECO:0000259" key="7">
    <source>
        <dbReference type="PROSITE" id="PS51767"/>
    </source>
</evidence>
<dbReference type="Gene3D" id="2.40.70.10">
    <property type="entry name" value="Acid Proteases"/>
    <property type="match status" value="2"/>
</dbReference>
<keyword evidence="9" id="KW-1185">Reference proteome</keyword>
<comment type="caution">
    <text evidence="8">The sequence shown here is derived from an EMBL/GenBank/DDBJ whole genome shotgun (WGS) entry which is preliminary data.</text>
</comment>
<keyword evidence="2 5" id="KW-0064">Aspartyl protease</keyword>
<dbReference type="InterPro" id="IPR034164">
    <property type="entry name" value="Pepsin-like_dom"/>
</dbReference>
<evidence type="ECO:0000256" key="1">
    <source>
        <dbReference type="ARBA" id="ARBA00007447"/>
    </source>
</evidence>
<feature type="signal peptide" evidence="6">
    <location>
        <begin position="1"/>
        <end position="18"/>
    </location>
</feature>
<dbReference type="GO" id="GO:0004190">
    <property type="term" value="F:aspartic-type endopeptidase activity"/>
    <property type="evidence" value="ECO:0007669"/>
    <property type="project" value="UniProtKB-KW"/>
</dbReference>
<keyword evidence="5" id="KW-0645">Protease</keyword>
<dbReference type="GO" id="GO:0006508">
    <property type="term" value="P:proteolysis"/>
    <property type="evidence" value="ECO:0007669"/>
    <property type="project" value="UniProtKB-KW"/>
</dbReference>
<name>A0A2G8SR34_9APHY</name>
<reference evidence="8 9" key="1">
    <citation type="journal article" date="2015" name="Sci. Rep.">
        <title>Chromosome-level genome map provides insights into diverse defense mechanisms in the medicinal fungus Ganoderma sinense.</title>
        <authorList>
            <person name="Zhu Y."/>
            <person name="Xu J."/>
            <person name="Sun C."/>
            <person name="Zhou S."/>
            <person name="Xu H."/>
            <person name="Nelson D.R."/>
            <person name="Qian J."/>
            <person name="Song J."/>
            <person name="Luo H."/>
            <person name="Xiang L."/>
            <person name="Li Y."/>
            <person name="Xu Z."/>
            <person name="Ji A."/>
            <person name="Wang L."/>
            <person name="Lu S."/>
            <person name="Hayward A."/>
            <person name="Sun W."/>
            <person name="Li X."/>
            <person name="Schwartz D.C."/>
            <person name="Wang Y."/>
            <person name="Chen S."/>
        </authorList>
    </citation>
    <scope>NUCLEOTIDE SEQUENCE [LARGE SCALE GENOMIC DNA]</scope>
    <source>
        <strain evidence="8 9">ZZ0214-1</strain>
    </source>
</reference>
<dbReference type="OrthoDB" id="2751192at2759"/>
<keyword evidence="6" id="KW-0732">Signal</keyword>
<dbReference type="PRINTS" id="PR00792">
    <property type="entry name" value="PEPSIN"/>
</dbReference>
<dbReference type="PANTHER" id="PTHR47966">
    <property type="entry name" value="BETA-SITE APP-CLEAVING ENZYME, ISOFORM A-RELATED"/>
    <property type="match status" value="1"/>
</dbReference>
<dbReference type="InterPro" id="IPR001969">
    <property type="entry name" value="Aspartic_peptidase_AS"/>
</dbReference>
<feature type="active site" evidence="3">
    <location>
        <position position="129"/>
    </location>
</feature>